<keyword evidence="3" id="KW-1185">Reference proteome</keyword>
<dbReference type="PANTHER" id="PTHR31896:SF43">
    <property type="entry name" value="PROTEIN ENHANCED PSEUDOMONAS SUSCEPTIBILITY 1"/>
    <property type="match status" value="1"/>
</dbReference>
<evidence type="ECO:0000256" key="1">
    <source>
        <dbReference type="ARBA" id="ARBA00022679"/>
    </source>
</evidence>
<dbReference type="EMBL" id="JASCZI010151513">
    <property type="protein sequence ID" value="MED6173279.1"/>
    <property type="molecule type" value="Genomic_DNA"/>
</dbReference>
<dbReference type="Pfam" id="PF02458">
    <property type="entry name" value="Transferase"/>
    <property type="match status" value="1"/>
</dbReference>
<gene>
    <name evidence="2" type="ORF">PIB30_057846</name>
</gene>
<dbReference type="InterPro" id="IPR023213">
    <property type="entry name" value="CAT-like_dom_sf"/>
</dbReference>
<accession>A0ABU6VJK7</accession>
<dbReference type="InterPro" id="IPR051283">
    <property type="entry name" value="Sec_Metabolite_Acyltrans"/>
</dbReference>
<reference evidence="2 3" key="1">
    <citation type="journal article" date="2023" name="Plants (Basel)">
        <title>Bridging the Gap: Combining Genomics and Transcriptomics Approaches to Understand Stylosanthes scabra, an Orphan Legume from the Brazilian Caatinga.</title>
        <authorList>
            <person name="Ferreira-Neto J.R.C."/>
            <person name="da Silva M.D."/>
            <person name="Binneck E."/>
            <person name="de Melo N.F."/>
            <person name="da Silva R.H."/>
            <person name="de Melo A.L.T.M."/>
            <person name="Pandolfi V."/>
            <person name="Bustamante F.O."/>
            <person name="Brasileiro-Vidal A.C."/>
            <person name="Benko-Iseppon A.M."/>
        </authorList>
    </citation>
    <scope>NUCLEOTIDE SEQUENCE [LARGE SCALE GENOMIC DNA]</scope>
    <source>
        <tissue evidence="2">Leaves</tissue>
    </source>
</reference>
<dbReference type="PANTHER" id="PTHR31896">
    <property type="entry name" value="FAMILY REGULATORY PROTEIN, PUTATIVE (AFU_ORTHOLOGUE AFUA_3G14730)-RELATED"/>
    <property type="match status" value="1"/>
</dbReference>
<sequence length="170" mass="18700">MVRNQLLKAEEEVYFMSPIGVRGRMKNPAMTENYFGNAITIGIVTMIVKELLEGGIGKGALEMNKMVGLQTEEKLKSYSRNWIKNPTLTVGGVIGNTFLPSSSPRFDVYGNDFGWGKPVAVRSGAANKKHRKITLFPGVEDGSVDVEVCLSHEILEAMGKDPEFMDAVDE</sequence>
<name>A0ABU6VJK7_9FABA</name>
<evidence type="ECO:0000313" key="2">
    <source>
        <dbReference type="EMBL" id="MED6173279.1"/>
    </source>
</evidence>
<keyword evidence="1" id="KW-0808">Transferase</keyword>
<evidence type="ECO:0000313" key="3">
    <source>
        <dbReference type="Proteomes" id="UP001341840"/>
    </source>
</evidence>
<dbReference type="Gene3D" id="3.30.559.10">
    <property type="entry name" value="Chloramphenicol acetyltransferase-like domain"/>
    <property type="match status" value="1"/>
</dbReference>
<proteinExistence type="predicted"/>
<dbReference type="Proteomes" id="UP001341840">
    <property type="component" value="Unassembled WGS sequence"/>
</dbReference>
<protein>
    <submittedName>
        <fullName evidence="2">Uncharacterized protein</fullName>
    </submittedName>
</protein>
<organism evidence="2 3">
    <name type="scientific">Stylosanthes scabra</name>
    <dbReference type="NCBI Taxonomy" id="79078"/>
    <lineage>
        <taxon>Eukaryota</taxon>
        <taxon>Viridiplantae</taxon>
        <taxon>Streptophyta</taxon>
        <taxon>Embryophyta</taxon>
        <taxon>Tracheophyta</taxon>
        <taxon>Spermatophyta</taxon>
        <taxon>Magnoliopsida</taxon>
        <taxon>eudicotyledons</taxon>
        <taxon>Gunneridae</taxon>
        <taxon>Pentapetalae</taxon>
        <taxon>rosids</taxon>
        <taxon>fabids</taxon>
        <taxon>Fabales</taxon>
        <taxon>Fabaceae</taxon>
        <taxon>Papilionoideae</taxon>
        <taxon>50 kb inversion clade</taxon>
        <taxon>dalbergioids sensu lato</taxon>
        <taxon>Dalbergieae</taxon>
        <taxon>Pterocarpus clade</taxon>
        <taxon>Stylosanthes</taxon>
    </lineage>
</organism>
<comment type="caution">
    <text evidence="2">The sequence shown here is derived from an EMBL/GenBank/DDBJ whole genome shotgun (WGS) entry which is preliminary data.</text>
</comment>